<reference evidence="11" key="1">
    <citation type="journal article" date="2014" name="Int. J. Syst. Evol. Microbiol.">
        <title>Complete genome sequence of Corynebacterium casei LMG S-19264T (=DSM 44701T), isolated from a smear-ripened cheese.</title>
        <authorList>
            <consortium name="US DOE Joint Genome Institute (JGI-PGF)"/>
            <person name="Walter F."/>
            <person name="Albersmeier A."/>
            <person name="Kalinowski J."/>
            <person name="Ruckert C."/>
        </authorList>
    </citation>
    <scope>NUCLEOTIDE SEQUENCE</scope>
    <source>
        <strain evidence="11">JCM 18487</strain>
    </source>
</reference>
<dbReference type="Pfam" id="PF02535">
    <property type="entry name" value="Zip"/>
    <property type="match status" value="1"/>
</dbReference>
<evidence type="ECO:0000259" key="9">
    <source>
        <dbReference type="Pfam" id="PF07731"/>
    </source>
</evidence>
<dbReference type="InterPro" id="IPR011707">
    <property type="entry name" value="Cu-oxidase-like_N"/>
</dbReference>
<evidence type="ECO:0000256" key="5">
    <source>
        <dbReference type="ARBA" id="ARBA00023002"/>
    </source>
</evidence>
<comment type="subcellular location">
    <subcellularLocation>
        <location evidence="1">Membrane</location>
        <topology evidence="1">Multi-pass membrane protein</topology>
    </subcellularLocation>
</comment>
<protein>
    <submittedName>
        <fullName evidence="11">Uncharacterized protein</fullName>
    </submittedName>
</protein>
<feature type="domain" description="Plastocyanin-like" evidence="9">
    <location>
        <begin position="478"/>
        <end position="581"/>
    </location>
</feature>
<dbReference type="GO" id="GO:0016020">
    <property type="term" value="C:membrane"/>
    <property type="evidence" value="ECO:0007669"/>
    <property type="project" value="UniProtKB-SubCell"/>
</dbReference>
<dbReference type="AlphaFoldDB" id="A0A917NLF5"/>
<keyword evidence="2 8" id="KW-0812">Transmembrane</keyword>
<dbReference type="Proteomes" id="UP000637695">
    <property type="component" value="Unassembled WGS sequence"/>
</dbReference>
<evidence type="ECO:0000256" key="4">
    <source>
        <dbReference type="ARBA" id="ARBA00022989"/>
    </source>
</evidence>
<proteinExistence type="predicted"/>
<dbReference type="EMBL" id="BMOY01000029">
    <property type="protein sequence ID" value="GGJ09431.1"/>
    <property type="molecule type" value="Genomic_DNA"/>
</dbReference>
<dbReference type="CDD" id="cd13860">
    <property type="entry name" value="CuRO_1_2dMco_1"/>
    <property type="match status" value="1"/>
</dbReference>
<feature type="transmembrane region" description="Helical" evidence="8">
    <location>
        <begin position="76"/>
        <end position="100"/>
    </location>
</feature>
<keyword evidence="12" id="KW-1185">Reference proteome</keyword>
<gene>
    <name evidence="11" type="ORF">GCM10010885_18150</name>
</gene>
<feature type="transmembrane region" description="Helical" evidence="8">
    <location>
        <begin position="6"/>
        <end position="25"/>
    </location>
</feature>
<feature type="transmembrane region" description="Helical" evidence="8">
    <location>
        <begin position="206"/>
        <end position="226"/>
    </location>
</feature>
<evidence type="ECO:0000256" key="8">
    <source>
        <dbReference type="SAM" id="Phobius"/>
    </source>
</evidence>
<dbReference type="Pfam" id="PF07732">
    <property type="entry name" value="Cu-oxidase_3"/>
    <property type="match status" value="1"/>
</dbReference>
<reference evidence="11" key="2">
    <citation type="submission" date="2020-09" db="EMBL/GenBank/DDBJ databases">
        <authorList>
            <person name="Sun Q."/>
            <person name="Ohkuma M."/>
        </authorList>
    </citation>
    <scope>NUCLEOTIDE SEQUENCE</scope>
    <source>
        <strain evidence="11">JCM 18487</strain>
    </source>
</reference>
<name>A0A917NLF5_9BACL</name>
<dbReference type="PANTHER" id="PTHR11709">
    <property type="entry name" value="MULTI-COPPER OXIDASE"/>
    <property type="match status" value="1"/>
</dbReference>
<dbReference type="GO" id="GO:0005507">
    <property type="term" value="F:copper ion binding"/>
    <property type="evidence" value="ECO:0007669"/>
    <property type="project" value="InterPro"/>
</dbReference>
<dbReference type="SUPFAM" id="SSF49503">
    <property type="entry name" value="Cupredoxins"/>
    <property type="match status" value="2"/>
</dbReference>
<dbReference type="Pfam" id="PF07731">
    <property type="entry name" value="Cu-oxidase_2"/>
    <property type="match status" value="1"/>
</dbReference>
<feature type="transmembrane region" description="Helical" evidence="8">
    <location>
        <begin position="238"/>
        <end position="260"/>
    </location>
</feature>
<evidence type="ECO:0000313" key="12">
    <source>
        <dbReference type="Proteomes" id="UP000637695"/>
    </source>
</evidence>
<dbReference type="InterPro" id="IPR011706">
    <property type="entry name" value="Cu-oxidase_C"/>
</dbReference>
<dbReference type="CDD" id="cd04202">
    <property type="entry name" value="CuRO_D2_2dMcoN_like"/>
    <property type="match status" value="1"/>
</dbReference>
<evidence type="ECO:0000313" key="11">
    <source>
        <dbReference type="EMBL" id="GGJ09431.1"/>
    </source>
</evidence>
<evidence type="ECO:0000256" key="7">
    <source>
        <dbReference type="ARBA" id="ARBA00023136"/>
    </source>
</evidence>
<keyword evidence="4 8" id="KW-1133">Transmembrane helix</keyword>
<evidence type="ECO:0000256" key="1">
    <source>
        <dbReference type="ARBA" id="ARBA00004141"/>
    </source>
</evidence>
<evidence type="ECO:0000259" key="10">
    <source>
        <dbReference type="Pfam" id="PF07732"/>
    </source>
</evidence>
<feature type="transmembrane region" description="Helical" evidence="8">
    <location>
        <begin position="179"/>
        <end position="200"/>
    </location>
</feature>
<feature type="domain" description="Plastocyanin-like" evidence="10">
    <location>
        <begin position="347"/>
        <end position="460"/>
    </location>
</feature>
<sequence length="608" mass="63963">MGVRVWELLLLGFIAGGTIYIGLPLGRLRGLSGTVRAALSMLSAGILVYLLVEILGEAAGETSSQVISALHQTRAAAPALLDVILLVGGLAIGFVALVALQQRGLGRRADSPRVLPWFIALGIGLHNLSEGLAIGQSFAQGKAALAVGLVIGFALHNATEGFGIVGPALRDGERLAWPALFGLGAVGGGPTLVGTLAGGVWTSEPLSVFVLAMAGGAILYVVFEMVSAVRKETAQRIIMSALVLGFAVGWGTEVVTAASMTGGEQGSGQVVREADGDVVATGTAAGAADAGGTGQTLTLSPSAAAAQDRMAQDLLAEKALLPRILPDGTKEFVLTASAFPWQLYPGKVVEAWGYNRQVPGPLIRVRVGDKVAIVLHNELPQPTTLHLHGLAVPNGMDGVPRMKMDGDEMGTQQPIPPGGSFTYRFTVTPQMVGTHLYHTHVNDDFQMDMGLHGVILVDPAQGPSHRYDVDALYELASFKVDGSEQENAFVMDGKAFPEAPVLHVRRGQRVLIRLVNASAEEFHVMHLHGYTFAIVARDGQPLSQPEYANTVTLGPSQTADIAFVANRPGEWMFHCHILDHTVNPGPDQEGSATHLAEMGGLVTFVDVR</sequence>
<dbReference type="InterPro" id="IPR008972">
    <property type="entry name" value="Cupredoxin"/>
</dbReference>
<keyword evidence="7 8" id="KW-0472">Membrane</keyword>
<keyword evidence="5" id="KW-0560">Oxidoreductase</keyword>
<accession>A0A917NLF5</accession>
<keyword evidence="6" id="KW-0186">Copper</keyword>
<keyword evidence="3" id="KW-0479">Metal-binding</keyword>
<organism evidence="11 12">
    <name type="scientific">Alicyclobacillus cellulosilyticus</name>
    <dbReference type="NCBI Taxonomy" id="1003997"/>
    <lineage>
        <taxon>Bacteria</taxon>
        <taxon>Bacillati</taxon>
        <taxon>Bacillota</taxon>
        <taxon>Bacilli</taxon>
        <taxon>Bacillales</taxon>
        <taxon>Alicyclobacillaceae</taxon>
        <taxon>Alicyclobacillus</taxon>
    </lineage>
</organism>
<comment type="caution">
    <text evidence="11">The sequence shown here is derived from an EMBL/GenBank/DDBJ whole genome shotgun (WGS) entry which is preliminary data.</text>
</comment>
<evidence type="ECO:0000256" key="3">
    <source>
        <dbReference type="ARBA" id="ARBA00022723"/>
    </source>
</evidence>
<dbReference type="InterPro" id="IPR045087">
    <property type="entry name" value="Cu-oxidase_fam"/>
</dbReference>
<feature type="transmembrane region" description="Helical" evidence="8">
    <location>
        <begin position="37"/>
        <end position="56"/>
    </location>
</feature>
<dbReference type="PANTHER" id="PTHR11709:SF394">
    <property type="entry name" value="FI03373P-RELATED"/>
    <property type="match status" value="1"/>
</dbReference>
<dbReference type="GO" id="GO:0016491">
    <property type="term" value="F:oxidoreductase activity"/>
    <property type="evidence" value="ECO:0007669"/>
    <property type="project" value="UniProtKB-KW"/>
</dbReference>
<evidence type="ECO:0000256" key="2">
    <source>
        <dbReference type="ARBA" id="ARBA00022692"/>
    </source>
</evidence>
<dbReference type="Gene3D" id="2.60.40.420">
    <property type="entry name" value="Cupredoxins - blue copper proteins"/>
    <property type="match status" value="2"/>
</dbReference>
<evidence type="ECO:0000256" key="6">
    <source>
        <dbReference type="ARBA" id="ARBA00023008"/>
    </source>
</evidence>
<dbReference type="InterPro" id="IPR003689">
    <property type="entry name" value="ZIP"/>
</dbReference>
<dbReference type="GO" id="GO:0046873">
    <property type="term" value="F:metal ion transmembrane transporter activity"/>
    <property type="evidence" value="ECO:0007669"/>
    <property type="project" value="InterPro"/>
</dbReference>